<dbReference type="Gene3D" id="1.10.150.280">
    <property type="entry name" value="AF1531-like domain"/>
    <property type="match status" value="1"/>
</dbReference>
<dbReference type="STRING" id="1842532.A7E78_05995"/>
<name>A0A1L3GNB6_9BACT</name>
<gene>
    <name evidence="1" type="ORF">A7E78_05995</name>
</gene>
<dbReference type="RefSeq" id="WP_072283400.1">
    <property type="nucleotide sequence ID" value="NZ_CP015519.1"/>
</dbReference>
<sequence>MNNKAGLLLTVALMLLTAGIRYGRVDSLMEENPPAVSVGDSEGIWIELGEGFPDQGVHQFIDGFTPRSVIQVTLGERNSDRCEKASIDKPLTSGETLCIRLEGAEIIEVKRTWMPASRRIVLGIPLQPQTMTTADWMALPGIGPKLAAAIELDRQKNGDFTSFAQLERVPGIGPGRLAAWERFF</sequence>
<evidence type="ECO:0000313" key="2">
    <source>
        <dbReference type="Proteomes" id="UP000182517"/>
    </source>
</evidence>
<dbReference type="InterPro" id="IPR010994">
    <property type="entry name" value="RuvA_2-like"/>
</dbReference>
<evidence type="ECO:0008006" key="3">
    <source>
        <dbReference type="Google" id="ProtNLM"/>
    </source>
</evidence>
<dbReference type="OrthoDB" id="5296317at2"/>
<dbReference type="AlphaFoldDB" id="A0A1L3GNB6"/>
<accession>A0A1L3GNB6</accession>
<protein>
    <recommendedName>
        <fullName evidence="3">Competence protein ComEA</fullName>
    </recommendedName>
</protein>
<dbReference type="KEGG" id="pef:A7E78_05995"/>
<evidence type="ECO:0000313" key="1">
    <source>
        <dbReference type="EMBL" id="APG27433.1"/>
    </source>
</evidence>
<dbReference type="Pfam" id="PF12836">
    <property type="entry name" value="HHH_3"/>
    <property type="match status" value="1"/>
</dbReference>
<dbReference type="SUPFAM" id="SSF47781">
    <property type="entry name" value="RuvA domain 2-like"/>
    <property type="match status" value="1"/>
</dbReference>
<organism evidence="1 2">
    <name type="scientific">Syntrophotalea acetylenivorans</name>
    <dbReference type="NCBI Taxonomy" id="1842532"/>
    <lineage>
        <taxon>Bacteria</taxon>
        <taxon>Pseudomonadati</taxon>
        <taxon>Thermodesulfobacteriota</taxon>
        <taxon>Desulfuromonadia</taxon>
        <taxon>Desulfuromonadales</taxon>
        <taxon>Syntrophotaleaceae</taxon>
        <taxon>Syntrophotalea</taxon>
    </lineage>
</organism>
<reference evidence="1 2" key="1">
    <citation type="journal article" date="2017" name="Genome Announc.">
        <title>Complete Genome Sequences of Two Acetylene-Fermenting Pelobacter acetylenicus Strains.</title>
        <authorList>
            <person name="Sutton J.M."/>
            <person name="Baesman S.M."/>
            <person name="Fierst J.L."/>
            <person name="Poret-Peterson A.T."/>
            <person name="Oremland R.S."/>
            <person name="Dunlap D.S."/>
            <person name="Akob D.M."/>
        </authorList>
    </citation>
    <scope>NUCLEOTIDE SEQUENCE [LARGE SCALE GENOMIC DNA]</scope>
    <source>
        <strain evidence="1 2">SFB93</strain>
    </source>
</reference>
<keyword evidence="2" id="KW-1185">Reference proteome</keyword>
<dbReference type="Proteomes" id="UP000182517">
    <property type="component" value="Chromosome"/>
</dbReference>
<proteinExistence type="predicted"/>
<dbReference type="EMBL" id="CP015519">
    <property type="protein sequence ID" value="APG27433.1"/>
    <property type="molecule type" value="Genomic_DNA"/>
</dbReference>